<evidence type="ECO:0000256" key="2">
    <source>
        <dbReference type="ARBA" id="ARBA00004173"/>
    </source>
</evidence>
<dbReference type="FunFam" id="3.40.50.620:FF:000104">
    <property type="entry name" value="Mitochondrial tRNA-specific 2-thiouridylase 1"/>
    <property type="match status" value="1"/>
</dbReference>
<keyword evidence="16" id="KW-0406">Ion transport</keyword>
<feature type="region of interest" description="Disordered" evidence="25">
    <location>
        <begin position="341"/>
        <end position="372"/>
    </location>
</feature>
<keyword evidence="11" id="KW-0547">Nucleotide-binding</keyword>
<proteinExistence type="inferred from homology"/>
<dbReference type="GO" id="GO:0022848">
    <property type="term" value="F:acetylcholine-gated monoatomic cation-selective channel activity"/>
    <property type="evidence" value="ECO:0007669"/>
    <property type="project" value="InterPro"/>
</dbReference>
<feature type="transmembrane region" description="Helical" evidence="26">
    <location>
        <begin position="148"/>
        <end position="170"/>
    </location>
</feature>
<evidence type="ECO:0000256" key="26">
    <source>
        <dbReference type="SAM" id="Phobius"/>
    </source>
</evidence>
<dbReference type="Pfam" id="PF03054">
    <property type="entry name" value="tRNA_Me_trans"/>
    <property type="match status" value="1"/>
</dbReference>
<dbReference type="Gene3D" id="1.20.1080.10">
    <property type="entry name" value="Glycerol uptake facilitator protein"/>
    <property type="match status" value="1"/>
</dbReference>
<dbReference type="SUPFAM" id="SSF63712">
    <property type="entry name" value="Nicotinic receptor ligand binding domain-like"/>
    <property type="match status" value="1"/>
</dbReference>
<feature type="compositionally biased region" description="Acidic residues" evidence="25">
    <location>
        <begin position="348"/>
        <end position="372"/>
    </location>
</feature>
<dbReference type="InterPro" id="IPR004506">
    <property type="entry name" value="MnmA-like"/>
</dbReference>
<feature type="domain" description="Neurotransmitter-gated ion-channel ligand-binding" evidence="27">
    <location>
        <begin position="1066"/>
        <end position="1273"/>
    </location>
</feature>
<dbReference type="EC" id="2.8.1.14" evidence="4"/>
<evidence type="ECO:0000313" key="32">
    <source>
        <dbReference type="WBParaSite" id="TCONS_00012325.p1"/>
    </source>
</evidence>
<sequence length="1475" mass="170966">MRLWMCSLLFYTFIFLLCELGRYQFSKFDKSKHLSIIIILEFIGTLQICSPMFDVNLIIESYGMTGVFIEITFIEICNAYLLRDAFGDPCLLIKKFLKKKSLKWFIILLSTQFLAGLASFKLAKYWWSLKFHPTYNEMIEKENCESDLTVTLAYGMFVEGMGVISCKHIGSMLEKYITNETWNILLNAISSGIICVLGIQLTGMYANPIVAWACTFNCQGVSHFGHFLVYWIAPTIAHYIVGNFDDEECDDKVKNNEIDKKSLGEENKIIDKNIEKDILNNKELDNCKTEEEIILNSSKENIFNKEKSIESEKSITFTLDINKNEKFSPENVTSHEIVIENTKKSDESSIEEENCEEDNYEEEEEEDIYEDDDSSESIGQLTVLNVLINRIFKPYLKNGALEMLSFILHIYIYIFKKNYYIRIFYELIDTIQTVAPSFDVLFVLTHYGVRGFFIEITFLELLNSYFSIQSYADPCQLFIQLYKNKNKKWFFTLLFTQLFGGILSFQVARLWWFYINHPTYYEMLMNTTCHSHLNVSIINGMLIECLGVIGIYYILKFINKYIKNTIIINFLSAISIGSICVGGLNLTGMYINPIIAWSCTFNCQGLSHFGHFIVYWIGPILGNILIDENLRKDVKQKLIRRNKKVIKRVVCAISGGIDSSVSAYILQKKGFEVTGVYMNNWDLLEDDDSNCSRNKDEEDAMYVCDKLGIKLYKLDCVKIYWNKIFVDMLENYKNGRTVVPDVMCNKLIKFDELHRFSKEKLGINLVATGHYAQNSLGNFLEKVLENNCSEKARLLRAVDPVKDQTYFLASLKEEQLRRSMFPIGNLLKSDVRRIASDIGLTKILNKNESMGICFVGKKKNFNNFLKSNVGNMIEIESNKIITQHNGIHNFTIGKRVRLPTHIYQCYEGLFVSKVDSSTNTVYVCRGSNHSSLYSKSFILHNNTFINNNINDFSNLKCLVQRNHPPVQCQLTQLNDQLLQINLKYYLKSLANGQFCVFYNNNECLGGGEIFSSTSLFEEINKLHEKKVNECSEKDWDRLPPENFSKDMINRLNRDIMMNDEIMNDEGKLLKYILYNYDKAVRPVINATTSVKIFLGLTLTHIFNIDERNQIMEVNIWVEQFWNDERIRWDPSDFGNITKLTLPTSCVWTPDLVIINNARDFSRGFVDTNLHITYKGEMQWAPPVKAHSLCKLDVRFFPFEDNICSIELGSWVYDKSQLEVLIVDREHGKNAFTIDSFMENGEWEIVNNRTISYTRQRNGLYSSIKFELHLRRRMLYFLYNIIAPCGMLSILTLFQFILPCESGEKITLGLTVLLAYSVFSFNIAESMPETSEAIPLIAIYLNAMMGISGLSVGFSVLVLNMQHKGDGITEVPKWIQKLCFNFLCKIVSIKFPPKINNIKTSDINNYRLTVSTNEFDVIRTKLKNESDMERLREDWHRVSIILDRFFFYFVLILTFLTSFILLIICPRYAQRAFDDF</sequence>
<dbReference type="WBParaSite" id="TCONS_00012325.p1">
    <property type="protein sequence ID" value="TCONS_00012325.p1"/>
    <property type="gene ID" value="XLOC_007948"/>
</dbReference>
<feature type="transmembrane region" description="Helical" evidence="26">
    <location>
        <begin position="1335"/>
        <end position="1358"/>
    </location>
</feature>
<dbReference type="PRINTS" id="PR00252">
    <property type="entry name" value="NRIONCHANNEL"/>
</dbReference>
<feature type="transmembrane region" description="Helical" evidence="26">
    <location>
        <begin position="1305"/>
        <end position="1323"/>
    </location>
</feature>
<organism evidence="31 32">
    <name type="scientific">Strongyloides stercoralis</name>
    <name type="common">Threadworm</name>
    <dbReference type="NCBI Taxonomy" id="6248"/>
    <lineage>
        <taxon>Eukaryota</taxon>
        <taxon>Metazoa</taxon>
        <taxon>Ecdysozoa</taxon>
        <taxon>Nematoda</taxon>
        <taxon>Chromadorea</taxon>
        <taxon>Rhabditida</taxon>
        <taxon>Tylenchina</taxon>
        <taxon>Panagrolaimomorpha</taxon>
        <taxon>Strongyloidoidea</taxon>
        <taxon>Strongyloididae</taxon>
        <taxon>Strongyloides</taxon>
    </lineage>
</organism>
<feature type="transmembrane region" description="Helical" evidence="26">
    <location>
        <begin position="1444"/>
        <end position="1468"/>
    </location>
</feature>
<feature type="transmembrane region" description="Helical" evidence="26">
    <location>
        <begin position="567"/>
        <end position="586"/>
    </location>
</feature>
<evidence type="ECO:0000256" key="23">
    <source>
        <dbReference type="ARBA" id="ARBA00034099"/>
    </source>
</evidence>
<dbReference type="FunFam" id="2.70.170.10:FF:000028">
    <property type="entry name" value="AcetylCholine Receptor"/>
    <property type="match status" value="1"/>
</dbReference>
<feature type="domain" description="tRNA-specific 2-thiouridylase MnmA-like central" evidence="30">
    <location>
        <begin position="862"/>
        <end position="925"/>
    </location>
</feature>
<evidence type="ECO:0000259" key="30">
    <source>
        <dbReference type="Pfam" id="PF20259"/>
    </source>
</evidence>
<feature type="transmembrane region" description="Helical" evidence="26">
    <location>
        <begin position="1273"/>
        <end position="1293"/>
    </location>
</feature>
<dbReference type="InterPro" id="IPR006202">
    <property type="entry name" value="Neur_chan_lig-bd"/>
</dbReference>
<evidence type="ECO:0000256" key="6">
    <source>
        <dbReference type="ARBA" id="ARBA00022475"/>
    </source>
</evidence>
<dbReference type="PANTHER" id="PTHR21191">
    <property type="entry name" value="AQUAPORIN"/>
    <property type="match status" value="1"/>
</dbReference>
<dbReference type="Gene3D" id="2.30.30.280">
    <property type="entry name" value="Adenine nucleotide alpha hydrolases-like domains"/>
    <property type="match status" value="1"/>
</dbReference>
<keyword evidence="5" id="KW-0813">Transport</keyword>
<dbReference type="Pfam" id="PF02932">
    <property type="entry name" value="Neur_chan_memb"/>
    <property type="match status" value="1"/>
</dbReference>
<keyword evidence="6" id="KW-1003">Cell membrane</keyword>
<dbReference type="PANTHER" id="PTHR21191:SF15">
    <property type="entry name" value="AQUAPORIN"/>
    <property type="match status" value="1"/>
</dbReference>
<dbReference type="SUPFAM" id="SSF90112">
    <property type="entry name" value="Neurotransmitter-gated ion-channel transmembrane pore"/>
    <property type="match status" value="1"/>
</dbReference>
<evidence type="ECO:0000256" key="25">
    <source>
        <dbReference type="SAM" id="MobiDB-lite"/>
    </source>
</evidence>
<comment type="catalytic activity">
    <reaction evidence="24">
        <text>5-taurinomethyluridine(34) in tRNA + S-sulfanyl-L-cysteinyl-[protein] + AH2 + ATP = 5-taurinomethyl-2-thiouridine(34) in tRNA + L-cysteinyl-[protein] + A + AMP + diphosphate + H(+)</text>
        <dbReference type="Rhea" id="RHEA:47040"/>
        <dbReference type="Rhea" id="RHEA-COMP:10131"/>
        <dbReference type="Rhea" id="RHEA-COMP:11726"/>
        <dbReference type="Rhea" id="RHEA-COMP:11732"/>
        <dbReference type="Rhea" id="RHEA-COMP:11733"/>
        <dbReference type="ChEBI" id="CHEBI:13193"/>
        <dbReference type="ChEBI" id="CHEBI:15378"/>
        <dbReference type="ChEBI" id="CHEBI:17499"/>
        <dbReference type="ChEBI" id="CHEBI:29950"/>
        <dbReference type="ChEBI" id="CHEBI:30616"/>
        <dbReference type="ChEBI" id="CHEBI:33019"/>
        <dbReference type="ChEBI" id="CHEBI:61963"/>
        <dbReference type="ChEBI" id="CHEBI:87171"/>
        <dbReference type="ChEBI" id="CHEBI:87172"/>
        <dbReference type="ChEBI" id="CHEBI:456215"/>
        <dbReference type="EC" id="2.8.1.14"/>
    </reaction>
</comment>
<feature type="transmembrane region" description="Helical" evidence="26">
    <location>
        <begin position="489"/>
        <end position="515"/>
    </location>
</feature>
<evidence type="ECO:0000256" key="14">
    <source>
        <dbReference type="ARBA" id="ARBA00022989"/>
    </source>
</evidence>
<dbReference type="GO" id="GO:0000049">
    <property type="term" value="F:tRNA binding"/>
    <property type="evidence" value="ECO:0007669"/>
    <property type="project" value="UniProtKB-KW"/>
</dbReference>
<comment type="function">
    <text evidence="1">Catalyzes the 2-thiolation of uridine at the wobble position (U34) of mitochondrial tRNA(Lys), tRNA(Glu) and tRNA(Gln). Required for the formation of 5-taurinomethyl-2-thiouridine (tm5s2U) of mitochondrial tRNA(Lys), tRNA(Glu), and tRNA(Gln) at the wobble position. ATP is required to activate the C2 atom of the wobble base.</text>
</comment>
<dbReference type="Gene3D" id="2.40.30.10">
    <property type="entry name" value="Translation factors"/>
    <property type="match status" value="1"/>
</dbReference>
<dbReference type="FunFam" id="1.20.58.390:FF:000043">
    <property type="entry name" value="AcetylCholine Receptor"/>
    <property type="match status" value="1"/>
</dbReference>
<keyword evidence="7" id="KW-0820">tRNA-binding</keyword>
<evidence type="ECO:0000256" key="18">
    <source>
        <dbReference type="ARBA" id="ARBA00023157"/>
    </source>
</evidence>
<dbReference type="InterPro" id="IPR006201">
    <property type="entry name" value="Neur_channel"/>
</dbReference>
<dbReference type="CDD" id="cd18997">
    <property type="entry name" value="LGIC_ECD_nAChR"/>
    <property type="match status" value="1"/>
</dbReference>
<feature type="transmembrane region" description="Helical" evidence="26">
    <location>
        <begin position="104"/>
        <end position="128"/>
    </location>
</feature>
<evidence type="ECO:0000256" key="16">
    <source>
        <dbReference type="ARBA" id="ARBA00023065"/>
    </source>
</evidence>
<dbReference type="Gene3D" id="2.70.170.10">
    <property type="entry name" value="Neurotransmitter-gated ion-channel ligand-binding domain"/>
    <property type="match status" value="1"/>
</dbReference>
<dbReference type="GO" id="GO:0005524">
    <property type="term" value="F:ATP binding"/>
    <property type="evidence" value="ECO:0007669"/>
    <property type="project" value="UniProtKB-KW"/>
</dbReference>
<feature type="transmembrane region" description="Helical" evidence="26">
    <location>
        <begin position="606"/>
        <end position="626"/>
    </location>
</feature>
<dbReference type="Proteomes" id="UP000035681">
    <property type="component" value="Unplaced"/>
</dbReference>
<evidence type="ECO:0000256" key="9">
    <source>
        <dbReference type="ARBA" id="ARBA00022692"/>
    </source>
</evidence>
<keyword evidence="21" id="KW-1071">Ligand-gated ion channel</keyword>
<evidence type="ECO:0000256" key="5">
    <source>
        <dbReference type="ARBA" id="ARBA00022448"/>
    </source>
</evidence>
<evidence type="ECO:0000256" key="24">
    <source>
        <dbReference type="ARBA" id="ARBA00049564"/>
    </source>
</evidence>
<keyword evidence="14 26" id="KW-1133">Transmembrane helix</keyword>
<feature type="transmembrane region" description="Helical" evidence="26">
    <location>
        <begin position="646"/>
        <end position="666"/>
    </location>
</feature>
<evidence type="ECO:0000256" key="21">
    <source>
        <dbReference type="ARBA" id="ARBA00023286"/>
    </source>
</evidence>
<keyword evidence="9 26" id="KW-0812">Transmembrane</keyword>
<name>A0AAF5DH05_STRER</name>
<dbReference type="InterPro" id="IPR046884">
    <property type="entry name" value="MnmA-like_central"/>
</dbReference>
<feature type="transmembrane region" description="Helical" evidence="26">
    <location>
        <begin position="182"/>
        <end position="203"/>
    </location>
</feature>
<evidence type="ECO:0000256" key="7">
    <source>
        <dbReference type="ARBA" id="ARBA00022555"/>
    </source>
</evidence>
<dbReference type="InterPro" id="IPR023271">
    <property type="entry name" value="Aquaporin-like"/>
</dbReference>
<evidence type="ECO:0000259" key="28">
    <source>
        <dbReference type="Pfam" id="PF02932"/>
    </source>
</evidence>
<feature type="transmembrane region" description="Helical" evidence="26">
    <location>
        <begin position="395"/>
        <end position="414"/>
    </location>
</feature>
<comment type="similarity">
    <text evidence="3">Belongs to the MnmA/TRMU family.</text>
</comment>
<keyword evidence="8" id="KW-0808">Transferase</keyword>
<evidence type="ECO:0000256" key="19">
    <source>
        <dbReference type="ARBA" id="ARBA00023170"/>
    </source>
</evidence>
<dbReference type="InterPro" id="IPR046885">
    <property type="entry name" value="MnmA-like_C"/>
</dbReference>
<keyword evidence="12" id="KW-0067">ATP-binding</keyword>
<dbReference type="Pfam" id="PF02931">
    <property type="entry name" value="Neur_chan_LBD"/>
    <property type="match status" value="1"/>
</dbReference>
<dbReference type="InterPro" id="IPR036719">
    <property type="entry name" value="Neuro-gated_channel_TM_sf"/>
</dbReference>
<accession>A0AAF5DH05</accession>
<evidence type="ECO:0000256" key="22">
    <source>
        <dbReference type="ARBA" id="ARBA00023303"/>
    </source>
</evidence>
<evidence type="ECO:0000259" key="29">
    <source>
        <dbReference type="Pfam" id="PF20258"/>
    </source>
</evidence>
<dbReference type="InterPro" id="IPR051883">
    <property type="entry name" value="AQP11/12_channel"/>
</dbReference>
<comment type="subcellular location">
    <subcellularLocation>
        <location evidence="2">Mitochondrion</location>
    </subcellularLocation>
    <subcellularLocation>
        <location evidence="23">Synaptic cell membrane</location>
        <topology evidence="23">Multi-pass membrane protein</topology>
    </subcellularLocation>
</comment>
<evidence type="ECO:0000256" key="20">
    <source>
        <dbReference type="ARBA" id="ARBA00023180"/>
    </source>
</evidence>
<dbReference type="GO" id="GO:0008033">
    <property type="term" value="P:tRNA processing"/>
    <property type="evidence" value="ECO:0007669"/>
    <property type="project" value="UniProtKB-KW"/>
</dbReference>
<dbReference type="GO" id="GO:0004888">
    <property type="term" value="F:transmembrane signaling receptor activity"/>
    <property type="evidence" value="ECO:0007669"/>
    <property type="project" value="InterPro"/>
</dbReference>
<keyword evidence="13" id="KW-0694">RNA-binding</keyword>
<keyword evidence="20" id="KW-0325">Glycoprotein</keyword>
<keyword evidence="18" id="KW-1015">Disulfide bond</keyword>
<feature type="domain" description="Neurotransmitter-gated ion-channel transmembrane" evidence="28">
    <location>
        <begin position="1280"/>
        <end position="1395"/>
    </location>
</feature>
<dbReference type="InterPro" id="IPR014729">
    <property type="entry name" value="Rossmann-like_a/b/a_fold"/>
</dbReference>
<dbReference type="InterPro" id="IPR006029">
    <property type="entry name" value="Neurotrans-gated_channel_TM"/>
</dbReference>
<evidence type="ECO:0000256" key="13">
    <source>
        <dbReference type="ARBA" id="ARBA00022884"/>
    </source>
</evidence>
<dbReference type="SUPFAM" id="SSF52402">
    <property type="entry name" value="Adenine nucleotide alpha hydrolases-like"/>
    <property type="match status" value="1"/>
</dbReference>
<dbReference type="InterPro" id="IPR023382">
    <property type="entry name" value="MnmA-like_central_sf"/>
</dbReference>
<dbReference type="GO" id="GO:0061708">
    <property type="term" value="F:tRNA-5-taurinomethyluridine 2-sulfurtransferase"/>
    <property type="evidence" value="ECO:0007669"/>
    <property type="project" value="UniProtKB-EC"/>
</dbReference>
<keyword evidence="19" id="KW-0675">Receptor</keyword>
<evidence type="ECO:0000256" key="8">
    <source>
        <dbReference type="ARBA" id="ARBA00022679"/>
    </source>
</evidence>
<feature type="transmembrane region" description="Helical" evidence="26">
    <location>
        <begin position="447"/>
        <end position="468"/>
    </location>
</feature>
<keyword evidence="31" id="KW-1185">Reference proteome</keyword>
<protein>
    <recommendedName>
        <fullName evidence="4">tRNA-5-taurinomethyluridine 2-sulfurtransferase</fullName>
        <ecNumber evidence="4">2.8.1.14</ecNumber>
    </recommendedName>
</protein>
<dbReference type="AlphaFoldDB" id="A0AAF5DH05"/>
<dbReference type="NCBIfam" id="NF001138">
    <property type="entry name" value="PRK00143.1"/>
    <property type="match status" value="1"/>
</dbReference>
<keyword evidence="15" id="KW-0770">Synapse</keyword>
<evidence type="ECO:0000313" key="31">
    <source>
        <dbReference type="Proteomes" id="UP000035681"/>
    </source>
</evidence>
<dbReference type="GO" id="GO:0045211">
    <property type="term" value="C:postsynaptic membrane"/>
    <property type="evidence" value="ECO:0007669"/>
    <property type="project" value="InterPro"/>
</dbReference>
<evidence type="ECO:0000256" key="11">
    <source>
        <dbReference type="ARBA" id="ARBA00022741"/>
    </source>
</evidence>
<feature type="transmembrane region" description="Helical" evidence="26">
    <location>
        <begin position="209"/>
        <end position="233"/>
    </location>
</feature>
<dbReference type="Gene3D" id="1.20.58.390">
    <property type="entry name" value="Neurotransmitter-gated ion-channel transmembrane domain"/>
    <property type="match status" value="1"/>
</dbReference>
<dbReference type="Pfam" id="PF20258">
    <property type="entry name" value="tRNA_Me_trans_C"/>
    <property type="match status" value="1"/>
</dbReference>
<reference evidence="32" key="1">
    <citation type="submission" date="2024-02" db="UniProtKB">
        <authorList>
            <consortium name="WormBaseParasite"/>
        </authorList>
    </citation>
    <scope>IDENTIFICATION</scope>
</reference>
<dbReference type="NCBIfam" id="TIGR00420">
    <property type="entry name" value="trmU"/>
    <property type="match status" value="1"/>
</dbReference>
<keyword evidence="22" id="KW-0407">Ion channel</keyword>
<dbReference type="GO" id="GO:0005739">
    <property type="term" value="C:mitochondrion"/>
    <property type="evidence" value="ECO:0007669"/>
    <property type="project" value="UniProtKB-SubCell"/>
</dbReference>
<evidence type="ECO:0000256" key="4">
    <source>
        <dbReference type="ARBA" id="ARBA00011953"/>
    </source>
</evidence>
<feature type="transmembrane region" description="Helical" evidence="26">
    <location>
        <begin position="36"/>
        <end position="59"/>
    </location>
</feature>
<dbReference type="InterPro" id="IPR038050">
    <property type="entry name" value="Neuro_actylchol_rec"/>
</dbReference>
<dbReference type="InterPro" id="IPR002394">
    <property type="entry name" value="Nicotinic_acetylcholine_rcpt"/>
</dbReference>
<evidence type="ECO:0000256" key="10">
    <source>
        <dbReference type="ARBA" id="ARBA00022694"/>
    </source>
</evidence>
<evidence type="ECO:0000256" key="3">
    <source>
        <dbReference type="ARBA" id="ARBA00006191"/>
    </source>
</evidence>
<dbReference type="CDD" id="cd01998">
    <property type="entry name" value="MnmA_TRMU-like"/>
    <property type="match status" value="1"/>
</dbReference>
<dbReference type="PRINTS" id="PR00254">
    <property type="entry name" value="NICOTINICR"/>
</dbReference>
<keyword evidence="10" id="KW-0819">tRNA processing</keyword>
<evidence type="ECO:0000256" key="12">
    <source>
        <dbReference type="ARBA" id="ARBA00022840"/>
    </source>
</evidence>
<feature type="transmembrane region" description="Helical" evidence="26">
    <location>
        <begin position="535"/>
        <end position="555"/>
    </location>
</feature>
<keyword evidence="17 26" id="KW-0472">Membrane</keyword>
<feature type="domain" description="tRNA-specific 2-thiouridylase MnmA-like C-terminal" evidence="29">
    <location>
        <begin position="935"/>
        <end position="1009"/>
    </location>
</feature>
<dbReference type="CDD" id="cd19051">
    <property type="entry name" value="LGIC_TM_cation"/>
    <property type="match status" value="1"/>
</dbReference>
<dbReference type="Pfam" id="PF20259">
    <property type="entry name" value="tRNA_Me_trans_M"/>
    <property type="match status" value="1"/>
</dbReference>
<evidence type="ECO:0000259" key="27">
    <source>
        <dbReference type="Pfam" id="PF02931"/>
    </source>
</evidence>
<dbReference type="Gene3D" id="3.40.50.620">
    <property type="entry name" value="HUPs"/>
    <property type="match status" value="1"/>
</dbReference>
<evidence type="ECO:0000256" key="17">
    <source>
        <dbReference type="ARBA" id="ARBA00023136"/>
    </source>
</evidence>
<evidence type="ECO:0000256" key="1">
    <source>
        <dbReference type="ARBA" id="ARBA00003986"/>
    </source>
</evidence>
<dbReference type="SUPFAM" id="SSF81338">
    <property type="entry name" value="Aquaporin-like"/>
    <property type="match status" value="2"/>
</dbReference>
<dbReference type="InterPro" id="IPR036734">
    <property type="entry name" value="Neur_chan_lig-bd_sf"/>
</dbReference>
<evidence type="ECO:0000256" key="15">
    <source>
        <dbReference type="ARBA" id="ARBA00023018"/>
    </source>
</evidence>